<dbReference type="GO" id="GO:0003755">
    <property type="term" value="F:peptidyl-prolyl cis-trans isomerase activity"/>
    <property type="evidence" value="ECO:0007669"/>
    <property type="project" value="UniProtKB-UniRule"/>
</dbReference>
<dbReference type="RefSeq" id="WP_011633323.1">
    <property type="nucleotide sequence ID" value="NC_008344.1"/>
</dbReference>
<dbReference type="InterPro" id="IPR029000">
    <property type="entry name" value="Cyclophilin-like_dom_sf"/>
</dbReference>
<dbReference type="OrthoDB" id="9807797at2"/>
<keyword evidence="3 4" id="KW-0413">Isomerase</keyword>
<evidence type="ECO:0000256" key="2">
    <source>
        <dbReference type="ARBA" id="ARBA00023110"/>
    </source>
</evidence>
<accession>Q0AJJ3</accession>
<keyword evidence="2 4" id="KW-0697">Rotamase</keyword>
<dbReference type="InterPro" id="IPR002130">
    <property type="entry name" value="Cyclophilin-type_PPIase_dom"/>
</dbReference>
<evidence type="ECO:0000313" key="7">
    <source>
        <dbReference type="Proteomes" id="UP000001966"/>
    </source>
</evidence>
<dbReference type="SUPFAM" id="SSF50891">
    <property type="entry name" value="Cyclophilin-like"/>
    <property type="match status" value="1"/>
</dbReference>
<name>Q0AJJ3_NITEC</name>
<dbReference type="Pfam" id="PF00160">
    <property type="entry name" value="Pro_isomerase"/>
    <property type="match status" value="1"/>
</dbReference>
<dbReference type="EC" id="5.2.1.8" evidence="4"/>
<feature type="chain" id="PRO_5006528464" description="Peptidyl-prolyl cis-trans isomerase" evidence="4">
    <location>
        <begin position="38"/>
        <end position="213"/>
    </location>
</feature>
<dbReference type="HOGENOM" id="CLU_1077165_0_0_4"/>
<dbReference type="InterPro" id="IPR044665">
    <property type="entry name" value="E_coli_cyclophilin_A-like"/>
</dbReference>
<dbReference type="PANTHER" id="PTHR43246">
    <property type="entry name" value="PEPTIDYL-PROLYL CIS-TRANS ISOMERASE CYP38, CHLOROPLASTIC"/>
    <property type="match status" value="1"/>
</dbReference>
<gene>
    <name evidence="6" type="ordered locus">Neut_0192</name>
</gene>
<dbReference type="PROSITE" id="PS00170">
    <property type="entry name" value="CSA_PPIASE_1"/>
    <property type="match status" value="1"/>
</dbReference>
<evidence type="ECO:0000256" key="1">
    <source>
        <dbReference type="ARBA" id="ARBA00007365"/>
    </source>
</evidence>
<dbReference type="eggNOG" id="COG0652">
    <property type="taxonomic scope" value="Bacteria"/>
</dbReference>
<proteinExistence type="inferred from homology"/>
<organism evidence="6 7">
    <name type="scientific">Nitrosomonas eutropha (strain DSM 101675 / C91 / Nm57)</name>
    <dbReference type="NCBI Taxonomy" id="335283"/>
    <lineage>
        <taxon>Bacteria</taxon>
        <taxon>Pseudomonadati</taxon>
        <taxon>Pseudomonadota</taxon>
        <taxon>Betaproteobacteria</taxon>
        <taxon>Nitrosomonadales</taxon>
        <taxon>Nitrosomonadaceae</taxon>
        <taxon>Nitrosomonas</taxon>
    </lineage>
</organism>
<dbReference type="AlphaFoldDB" id="Q0AJJ3"/>
<evidence type="ECO:0000256" key="3">
    <source>
        <dbReference type="ARBA" id="ARBA00023235"/>
    </source>
</evidence>
<dbReference type="STRING" id="335283.Neut_0192"/>
<dbReference type="PRINTS" id="PR00153">
    <property type="entry name" value="CSAPPISMRASE"/>
</dbReference>
<dbReference type="GO" id="GO:0006457">
    <property type="term" value="P:protein folding"/>
    <property type="evidence" value="ECO:0007669"/>
    <property type="project" value="InterPro"/>
</dbReference>
<dbReference type="EMBL" id="CP000450">
    <property type="protein sequence ID" value="ABI58478.1"/>
    <property type="molecule type" value="Genomic_DNA"/>
</dbReference>
<dbReference type="KEGG" id="net:Neut_0192"/>
<keyword evidence="4" id="KW-0732">Signal</keyword>
<evidence type="ECO:0000256" key="4">
    <source>
        <dbReference type="RuleBase" id="RU363019"/>
    </source>
</evidence>
<reference evidence="6 7" key="1">
    <citation type="journal article" date="2007" name="Environ. Microbiol.">
        <title>Whole-genome analysis of the ammonia-oxidizing bacterium, Nitrosomonas eutropha C91: implications for niche adaptation.</title>
        <authorList>
            <person name="Stein L.Y."/>
            <person name="Arp D.J."/>
            <person name="Berube P.M."/>
            <person name="Chain P.S."/>
            <person name="Hauser L."/>
            <person name="Jetten M.S."/>
            <person name="Klotz M.G."/>
            <person name="Larimer F.W."/>
            <person name="Norton J.M."/>
            <person name="Op den Camp H.J.M."/>
            <person name="Shin M."/>
            <person name="Wei X."/>
        </authorList>
    </citation>
    <scope>NUCLEOTIDE SEQUENCE [LARGE SCALE GENOMIC DNA]</scope>
    <source>
        <strain evidence="7">DSM 101675 / C91 / Nm57</strain>
    </source>
</reference>
<feature type="domain" description="PPIase cyclophilin-type" evidence="5">
    <location>
        <begin position="46"/>
        <end position="203"/>
    </location>
</feature>
<comment type="similarity">
    <text evidence="1 4">Belongs to the cyclophilin-type PPIase family.</text>
</comment>
<dbReference type="Proteomes" id="UP000001966">
    <property type="component" value="Chromosome"/>
</dbReference>
<evidence type="ECO:0000259" key="5">
    <source>
        <dbReference type="PROSITE" id="PS50072"/>
    </source>
</evidence>
<comment type="function">
    <text evidence="4">PPIases accelerate the folding of proteins. It catalyzes the cis-trans isomerization of proline imidic peptide bonds in oligopeptides.</text>
</comment>
<feature type="signal peptide" evidence="4">
    <location>
        <begin position="1"/>
        <end position="37"/>
    </location>
</feature>
<dbReference type="Gene3D" id="2.40.100.10">
    <property type="entry name" value="Cyclophilin-like"/>
    <property type="match status" value="1"/>
</dbReference>
<protein>
    <recommendedName>
        <fullName evidence="4">Peptidyl-prolyl cis-trans isomerase</fullName>
        <shortName evidence="4">PPIase</shortName>
        <ecNumber evidence="4">5.2.1.8</ecNumber>
    </recommendedName>
</protein>
<evidence type="ECO:0000313" key="6">
    <source>
        <dbReference type="EMBL" id="ABI58478.1"/>
    </source>
</evidence>
<dbReference type="PROSITE" id="PS50072">
    <property type="entry name" value="CSA_PPIASE_2"/>
    <property type="match status" value="1"/>
</dbReference>
<sequence precursor="true">MIIFSFERHTARSIKIVTSTTLFFTLCLTMLATSVFAANPKVEIKTNLGAIQIELYADQAPKTVKNFLNYVNDDYYTGTIFHRVIAKFMIQGGGFDQNYVQKPTRQPVENEAANGLKNTLGTIAMARTNEPHSASSQFFINVANNNFLDYTAPTMQGYGYAVFGKVTAGMDVVNAIAGTPTGANGPFNRDVPQNMIVIESVKLLPASANSENP</sequence>
<comment type="catalytic activity">
    <reaction evidence="4">
        <text>[protein]-peptidylproline (omega=180) = [protein]-peptidylproline (omega=0)</text>
        <dbReference type="Rhea" id="RHEA:16237"/>
        <dbReference type="Rhea" id="RHEA-COMP:10747"/>
        <dbReference type="Rhea" id="RHEA-COMP:10748"/>
        <dbReference type="ChEBI" id="CHEBI:83833"/>
        <dbReference type="ChEBI" id="CHEBI:83834"/>
        <dbReference type="EC" id="5.2.1.8"/>
    </reaction>
</comment>
<dbReference type="InterPro" id="IPR020892">
    <property type="entry name" value="Cyclophilin-type_PPIase_CS"/>
</dbReference>